<evidence type="ECO:0000313" key="2">
    <source>
        <dbReference type="EMBL" id="RGS40733.1"/>
    </source>
</evidence>
<dbReference type="OMA" id="ERYKEGH"/>
<dbReference type="PANTHER" id="PTHR43031:SF1">
    <property type="entry name" value="PYRIDINE NUCLEOTIDE-DISULPHIDE OXIDOREDUCTASE"/>
    <property type="match status" value="1"/>
</dbReference>
<reference evidence="2 3" key="1">
    <citation type="submission" date="2018-08" db="EMBL/GenBank/DDBJ databases">
        <title>A genome reference for cultivated species of the human gut microbiota.</title>
        <authorList>
            <person name="Zou Y."/>
            <person name="Xue W."/>
            <person name="Luo G."/>
        </authorList>
    </citation>
    <scope>NUCLEOTIDE SEQUENCE [LARGE SCALE GENOMIC DNA]</scope>
    <source>
        <strain evidence="2 3">AF22-12AC</strain>
    </source>
</reference>
<gene>
    <name evidence="2" type="ORF">DWX93_08055</name>
</gene>
<dbReference type="GeneID" id="93722450"/>
<dbReference type="CDD" id="cd00158">
    <property type="entry name" value="RHOD"/>
    <property type="match status" value="1"/>
</dbReference>
<proteinExistence type="predicted"/>
<dbReference type="AlphaFoldDB" id="A0A174HRZ8"/>
<comment type="caution">
    <text evidence="2">The sequence shown here is derived from an EMBL/GenBank/DDBJ whole genome shotgun (WGS) entry which is preliminary data.</text>
</comment>
<feature type="domain" description="Rhodanese" evidence="1">
    <location>
        <begin position="16"/>
        <end position="98"/>
    </location>
</feature>
<dbReference type="RefSeq" id="WP_014078752.1">
    <property type="nucleotide sequence ID" value="NZ_CAKMUY010000006.1"/>
</dbReference>
<protein>
    <submittedName>
        <fullName evidence="2">Rhodanese-like domain-containing protein</fullName>
    </submittedName>
</protein>
<name>A0A174HRZ8_9FIRM</name>
<evidence type="ECO:0000313" key="3">
    <source>
        <dbReference type="Proteomes" id="UP000266172"/>
    </source>
</evidence>
<dbReference type="Pfam" id="PF00581">
    <property type="entry name" value="Rhodanese"/>
    <property type="match status" value="1"/>
</dbReference>
<dbReference type="Gene3D" id="3.40.250.10">
    <property type="entry name" value="Rhodanese-like domain"/>
    <property type="match status" value="1"/>
</dbReference>
<dbReference type="PANTHER" id="PTHR43031">
    <property type="entry name" value="FAD-DEPENDENT OXIDOREDUCTASE"/>
    <property type="match status" value="1"/>
</dbReference>
<evidence type="ECO:0000259" key="1">
    <source>
        <dbReference type="PROSITE" id="PS50206"/>
    </source>
</evidence>
<dbReference type="SMART" id="SM00450">
    <property type="entry name" value="RHOD"/>
    <property type="match status" value="1"/>
</dbReference>
<dbReference type="SUPFAM" id="SSF52821">
    <property type="entry name" value="Rhodanese/Cell cycle control phosphatase"/>
    <property type="match status" value="1"/>
</dbReference>
<sequence>MTFYTIHPRELEDIMRRKHGILIDVREADSYREYHYPNARNLPYEKIDQWMHRLPKNRPLVLYCDYGSTSLLAARKLGREGYEVYTVVGGIEAMRTSD</sequence>
<dbReference type="InterPro" id="IPR036873">
    <property type="entry name" value="Rhodanese-like_dom_sf"/>
</dbReference>
<dbReference type="InterPro" id="IPR050229">
    <property type="entry name" value="GlpE_sulfurtransferase"/>
</dbReference>
<dbReference type="InterPro" id="IPR001763">
    <property type="entry name" value="Rhodanese-like_dom"/>
</dbReference>
<dbReference type="Proteomes" id="UP000266172">
    <property type="component" value="Unassembled WGS sequence"/>
</dbReference>
<organism evidence="2 3">
    <name type="scientific">Roseburia hominis</name>
    <dbReference type="NCBI Taxonomy" id="301301"/>
    <lineage>
        <taxon>Bacteria</taxon>
        <taxon>Bacillati</taxon>
        <taxon>Bacillota</taxon>
        <taxon>Clostridia</taxon>
        <taxon>Lachnospirales</taxon>
        <taxon>Lachnospiraceae</taxon>
        <taxon>Roseburia</taxon>
    </lineage>
</organism>
<dbReference type="EMBL" id="QRVL01000005">
    <property type="protein sequence ID" value="RGS40733.1"/>
    <property type="molecule type" value="Genomic_DNA"/>
</dbReference>
<accession>A0A174HRZ8</accession>
<dbReference type="PROSITE" id="PS50206">
    <property type="entry name" value="RHODANESE_3"/>
    <property type="match status" value="1"/>
</dbReference>